<dbReference type="AlphaFoldDB" id="A0A834Y8H9"/>
<keyword evidence="1" id="KW-1133">Transmembrane helix</keyword>
<keyword evidence="1" id="KW-0472">Membrane</keyword>
<feature type="non-terminal residue" evidence="2">
    <location>
        <position position="1"/>
    </location>
</feature>
<protein>
    <submittedName>
        <fullName evidence="2">Uncharacterized protein</fullName>
    </submittedName>
</protein>
<keyword evidence="1" id="KW-0812">Transmembrane</keyword>
<organism evidence="2 3">
    <name type="scientific">Aphidius gifuensis</name>
    <name type="common">Parasitoid wasp</name>
    <dbReference type="NCBI Taxonomy" id="684658"/>
    <lineage>
        <taxon>Eukaryota</taxon>
        <taxon>Metazoa</taxon>
        <taxon>Ecdysozoa</taxon>
        <taxon>Arthropoda</taxon>
        <taxon>Hexapoda</taxon>
        <taxon>Insecta</taxon>
        <taxon>Pterygota</taxon>
        <taxon>Neoptera</taxon>
        <taxon>Endopterygota</taxon>
        <taxon>Hymenoptera</taxon>
        <taxon>Apocrita</taxon>
        <taxon>Ichneumonoidea</taxon>
        <taxon>Braconidae</taxon>
        <taxon>Aphidiinae</taxon>
        <taxon>Aphidius</taxon>
    </lineage>
</organism>
<feature type="transmembrane region" description="Helical" evidence="1">
    <location>
        <begin position="12"/>
        <end position="31"/>
    </location>
</feature>
<sequence length="281" mass="32218">QKKSAGYWKKTKITLISLCFFMIPITIIWTYKKVPGILEAFRTALDEVITVVEKGTLKYSILPLTIVTSSVLLDDGKIQIKTQKDNIRLMNDNSRIFMGSKEMDASILEPFSKGKPIPIKVGKLDGLLDNGKLTLKTEDGDTTWNLEEMDFNLPHENEIIPVIGKFSSSCNTRVKIQKDKSEKAYYFTQMVHLECDKKVDENTQNEIATKIKSCHEITEEMKLCDVIIDSGIVVCKTHNGDEIAARRILTCEVFEDGKQAYLKWTQRLRDIHGWEVFFEYH</sequence>
<dbReference type="EMBL" id="JACMRX010000001">
    <property type="protein sequence ID" value="KAF7998632.1"/>
    <property type="molecule type" value="Genomic_DNA"/>
</dbReference>
<accession>A0A834Y8H9</accession>
<dbReference type="Proteomes" id="UP000639338">
    <property type="component" value="Unassembled WGS sequence"/>
</dbReference>
<keyword evidence="3" id="KW-1185">Reference proteome</keyword>
<comment type="caution">
    <text evidence="2">The sequence shown here is derived from an EMBL/GenBank/DDBJ whole genome shotgun (WGS) entry which is preliminary data.</text>
</comment>
<proteinExistence type="predicted"/>
<evidence type="ECO:0000313" key="2">
    <source>
        <dbReference type="EMBL" id="KAF7998632.1"/>
    </source>
</evidence>
<reference evidence="2 3" key="1">
    <citation type="submission" date="2020-08" db="EMBL/GenBank/DDBJ databases">
        <title>Aphidius gifuensis genome sequencing and assembly.</title>
        <authorList>
            <person name="Du Z."/>
        </authorList>
    </citation>
    <scope>NUCLEOTIDE SEQUENCE [LARGE SCALE GENOMIC DNA]</scope>
    <source>
        <strain evidence="2">YNYX2018</strain>
        <tissue evidence="2">Adults</tissue>
    </source>
</reference>
<evidence type="ECO:0000313" key="3">
    <source>
        <dbReference type="Proteomes" id="UP000639338"/>
    </source>
</evidence>
<gene>
    <name evidence="2" type="ORF">HCN44_011063</name>
</gene>
<name>A0A834Y8H9_APHGI</name>
<evidence type="ECO:0000256" key="1">
    <source>
        <dbReference type="SAM" id="Phobius"/>
    </source>
</evidence>